<feature type="region of interest" description="Disordered" evidence="1">
    <location>
        <begin position="22"/>
        <end position="49"/>
    </location>
</feature>
<dbReference type="EMBL" id="JANRHA010000003">
    <property type="protein sequence ID" value="MDG3014271.1"/>
    <property type="molecule type" value="Genomic_DNA"/>
</dbReference>
<evidence type="ECO:0000313" key="3">
    <source>
        <dbReference type="Proteomes" id="UP001152755"/>
    </source>
</evidence>
<dbReference type="RefSeq" id="WP_277832197.1">
    <property type="nucleotide sequence ID" value="NZ_JAAIVF010000002.1"/>
</dbReference>
<protein>
    <submittedName>
        <fullName evidence="2">Uncharacterized protein</fullName>
    </submittedName>
</protein>
<comment type="caution">
    <text evidence="2">The sequence shown here is derived from an EMBL/GenBank/DDBJ whole genome shotgun (WGS) entry which is preliminary data.</text>
</comment>
<proteinExistence type="predicted"/>
<evidence type="ECO:0000256" key="1">
    <source>
        <dbReference type="SAM" id="MobiDB-lite"/>
    </source>
</evidence>
<keyword evidence="3" id="KW-1185">Reference proteome</keyword>
<name>A0A9X4RGQ4_9ACTN</name>
<evidence type="ECO:0000313" key="2">
    <source>
        <dbReference type="EMBL" id="MDG3014271.1"/>
    </source>
</evidence>
<reference evidence="2" key="1">
    <citation type="submission" date="2022-08" db="EMBL/GenBank/DDBJ databases">
        <title>Genome analysis of Corynebacteriales strain.</title>
        <authorList>
            <person name="Lee S.D."/>
        </authorList>
    </citation>
    <scope>NUCLEOTIDE SEQUENCE</scope>
    <source>
        <strain evidence="2">D3-21</strain>
    </source>
</reference>
<sequence length="81" mass="8630">MANLTDRMIEIIRACVIIRRHDPRPRRVRPGEESTPLNGEPPMSSSDLGSIFGNLGDIFTAFGDIATGSSGISSTVNGDGK</sequence>
<dbReference type="Proteomes" id="UP001152755">
    <property type="component" value="Unassembled WGS sequence"/>
</dbReference>
<gene>
    <name evidence="2" type="ORF">NVS88_06840</name>
</gene>
<dbReference type="AlphaFoldDB" id="A0A9X4RGQ4"/>
<organism evidence="2 3">
    <name type="scientific">Speluncibacter jeojiensis</name>
    <dbReference type="NCBI Taxonomy" id="2710754"/>
    <lineage>
        <taxon>Bacteria</taxon>
        <taxon>Bacillati</taxon>
        <taxon>Actinomycetota</taxon>
        <taxon>Actinomycetes</taxon>
        <taxon>Mycobacteriales</taxon>
        <taxon>Speluncibacteraceae</taxon>
        <taxon>Speluncibacter</taxon>
    </lineage>
</organism>
<accession>A0A9X4RGQ4</accession>